<gene>
    <name evidence="8" type="primary">TRIM16</name>
</gene>
<evidence type="ECO:0000256" key="3">
    <source>
        <dbReference type="ARBA" id="ARBA00022833"/>
    </source>
</evidence>
<reference evidence="8 9" key="1">
    <citation type="submission" date="2019-04" db="EMBL/GenBank/DDBJ databases">
        <authorList>
            <consortium name="Wellcome Sanger Institute Data Sharing"/>
        </authorList>
    </citation>
    <scope>NUCLEOTIDE SEQUENCE [LARGE SCALE GENOMIC DNA]</scope>
</reference>
<dbReference type="Pfam" id="PF00643">
    <property type="entry name" value="zf-B_box"/>
    <property type="match status" value="1"/>
</dbReference>
<dbReference type="SMART" id="SM00589">
    <property type="entry name" value="PRY"/>
    <property type="match status" value="1"/>
</dbReference>
<dbReference type="KEGG" id="sfm:108922525"/>
<feature type="region of interest" description="Disordered" evidence="5">
    <location>
        <begin position="59"/>
        <end position="101"/>
    </location>
</feature>
<dbReference type="InterPro" id="IPR043136">
    <property type="entry name" value="B30.2/SPRY_sf"/>
</dbReference>
<evidence type="ECO:0000256" key="2">
    <source>
        <dbReference type="ARBA" id="ARBA00022771"/>
    </source>
</evidence>
<dbReference type="Gene3D" id="3.30.160.60">
    <property type="entry name" value="Classic Zinc Finger"/>
    <property type="match status" value="1"/>
</dbReference>
<sequence>MADAVAKCVPPVQDPVSPIERVGALRLKHGFRLSAANLEKAHQNETLVEEGYQVTMTDGQEGKVQASCSSKDTGTLEEPVPPEDPKNPTELPTQEPPQEELAGPKEVMCDSCIETPHPAVKSCLTCLVSYCQDHLRPHLESARFQKHRLVEPLRDLEGPTCEGHHRPLELYCHVDGCCVCQECADKDHQNHPTTPLGEARQEIEKELLQKQAELIKMLTAAENAIIKLQNNTNSIKKSVAEVSVGVDQQFLVLQAAVEEAQRGVREVLAGEEQQALRKAEGIRGHLEQKTTELRRILAQVDKLNKNTSNVDFLQEYCQWKKSTVDISLPGVYIDLTGRLAAFSHVVVECTQELCSQLLSSYTDKLADMCKSEKLAIKTAVHAIIAVNNQPSDPAPRVREDFLKYASNLTFNLNTAHMFLRLTKENQKVANTTPWQHSYPDVPERFEHWRQVLTVESFYLGRHYFEVEARGEGVHVGLTYNSINRKSQGSSGCITGNDFSWCLQWKGRSFSAWHADVETPLLEDTFARVGIYVDYDGGTLAFYGVANGMILIHKYQAEFLEPLYPAFWLPKKESAVLICDPREALPQSGSTFMSPPSTPSSPLVPHTPLQ</sequence>
<dbReference type="SMART" id="SM00449">
    <property type="entry name" value="SPRY"/>
    <property type="match status" value="1"/>
</dbReference>
<protein>
    <submittedName>
        <fullName evidence="8">Tripartite motif containing 16</fullName>
    </submittedName>
</protein>
<dbReference type="GO" id="GO:0008270">
    <property type="term" value="F:zinc ion binding"/>
    <property type="evidence" value="ECO:0007669"/>
    <property type="project" value="UniProtKB-KW"/>
</dbReference>
<dbReference type="AlphaFoldDB" id="A0A8C9RI16"/>
<evidence type="ECO:0000259" key="7">
    <source>
        <dbReference type="PROSITE" id="PS50188"/>
    </source>
</evidence>
<dbReference type="InterPro" id="IPR001870">
    <property type="entry name" value="B30.2/SPRY"/>
</dbReference>
<keyword evidence="1" id="KW-0479">Metal-binding</keyword>
<name>A0A8C9RI16_SCLFO</name>
<keyword evidence="3" id="KW-0862">Zinc</keyword>
<dbReference type="OrthoDB" id="6270329at2759"/>
<dbReference type="InterPro" id="IPR058030">
    <property type="entry name" value="TRIM8/14/16/25/29/45/65_CC"/>
</dbReference>
<dbReference type="SUPFAM" id="SSF49899">
    <property type="entry name" value="Concanavalin A-like lectins/glucanases"/>
    <property type="match status" value="1"/>
</dbReference>
<evidence type="ECO:0000313" key="9">
    <source>
        <dbReference type="Proteomes" id="UP000694397"/>
    </source>
</evidence>
<accession>A0A8C9RI16</accession>
<dbReference type="Pfam" id="PF00622">
    <property type="entry name" value="SPRY"/>
    <property type="match status" value="1"/>
</dbReference>
<keyword evidence="9" id="KW-1185">Reference proteome</keyword>
<dbReference type="InterPro" id="IPR051051">
    <property type="entry name" value="E3_ubiq-ligase_TRIM/RNF"/>
</dbReference>
<evidence type="ECO:0000256" key="5">
    <source>
        <dbReference type="SAM" id="MobiDB-lite"/>
    </source>
</evidence>
<feature type="region of interest" description="Disordered" evidence="5">
    <location>
        <begin position="587"/>
        <end position="609"/>
    </location>
</feature>
<reference evidence="8" key="2">
    <citation type="submission" date="2025-08" db="UniProtKB">
        <authorList>
            <consortium name="Ensembl"/>
        </authorList>
    </citation>
    <scope>IDENTIFICATION</scope>
</reference>
<dbReference type="InterPro" id="IPR000315">
    <property type="entry name" value="Znf_B-box"/>
</dbReference>
<evidence type="ECO:0000256" key="1">
    <source>
        <dbReference type="ARBA" id="ARBA00022723"/>
    </source>
</evidence>
<dbReference type="InterPro" id="IPR013320">
    <property type="entry name" value="ConA-like_dom_sf"/>
</dbReference>
<dbReference type="GeneTree" id="ENSGT00940000161116"/>
<dbReference type="Gene3D" id="4.10.830.40">
    <property type="match status" value="1"/>
</dbReference>
<feature type="domain" description="B30.2/SPRY" evidence="7">
    <location>
        <begin position="388"/>
        <end position="584"/>
    </location>
</feature>
<dbReference type="Ensembl" id="ENSSFOT00015012542.2">
    <property type="protein sequence ID" value="ENSSFOP00015012386.1"/>
    <property type="gene ID" value="ENSSFOG00015008006.2"/>
</dbReference>
<dbReference type="SMART" id="SM00336">
    <property type="entry name" value="BBOX"/>
    <property type="match status" value="2"/>
</dbReference>
<dbReference type="Pfam" id="PF25600">
    <property type="entry name" value="TRIM_CC"/>
    <property type="match status" value="1"/>
</dbReference>
<dbReference type="InterPro" id="IPR003879">
    <property type="entry name" value="Butyrophylin_SPRY"/>
</dbReference>
<dbReference type="SUPFAM" id="SSF57845">
    <property type="entry name" value="B-box zinc-binding domain"/>
    <property type="match status" value="1"/>
</dbReference>
<dbReference type="InterPro" id="IPR006574">
    <property type="entry name" value="PRY"/>
</dbReference>
<dbReference type="InterPro" id="IPR003877">
    <property type="entry name" value="SPRY_dom"/>
</dbReference>
<evidence type="ECO:0000313" key="8">
    <source>
        <dbReference type="Ensembl" id="ENSSFOP00015012386.1"/>
    </source>
</evidence>
<feature type="domain" description="B box-type" evidence="6">
    <location>
        <begin position="161"/>
        <end position="196"/>
    </location>
</feature>
<proteinExistence type="predicted"/>
<dbReference type="PROSITE" id="PS50119">
    <property type="entry name" value="ZF_BBOX"/>
    <property type="match status" value="1"/>
</dbReference>
<dbReference type="PANTHER" id="PTHR25465">
    <property type="entry name" value="B-BOX DOMAIN CONTAINING"/>
    <property type="match status" value="1"/>
</dbReference>
<dbReference type="PRINTS" id="PR01407">
    <property type="entry name" value="BUTYPHLNCDUF"/>
</dbReference>
<organism evidence="8 9">
    <name type="scientific">Scleropages formosus</name>
    <name type="common">Asian bonytongue</name>
    <name type="synonym">Osteoglossum formosum</name>
    <dbReference type="NCBI Taxonomy" id="113540"/>
    <lineage>
        <taxon>Eukaryota</taxon>
        <taxon>Metazoa</taxon>
        <taxon>Chordata</taxon>
        <taxon>Craniata</taxon>
        <taxon>Vertebrata</taxon>
        <taxon>Euteleostomi</taxon>
        <taxon>Actinopterygii</taxon>
        <taxon>Neopterygii</taxon>
        <taxon>Teleostei</taxon>
        <taxon>Osteoglossocephala</taxon>
        <taxon>Osteoglossomorpha</taxon>
        <taxon>Osteoglossiformes</taxon>
        <taxon>Osteoglossidae</taxon>
        <taxon>Scleropages</taxon>
    </lineage>
</organism>
<evidence type="ECO:0000256" key="4">
    <source>
        <dbReference type="PROSITE-ProRule" id="PRU00024"/>
    </source>
</evidence>
<dbReference type="PROSITE" id="PS50188">
    <property type="entry name" value="B302_SPRY"/>
    <property type="match status" value="1"/>
</dbReference>
<dbReference type="CDD" id="cd19769">
    <property type="entry name" value="Bbox2_TRIM16-like"/>
    <property type="match status" value="1"/>
</dbReference>
<reference evidence="8" key="3">
    <citation type="submission" date="2025-09" db="UniProtKB">
        <authorList>
            <consortium name="Ensembl"/>
        </authorList>
    </citation>
    <scope>IDENTIFICATION</scope>
</reference>
<dbReference type="GO" id="GO:0005737">
    <property type="term" value="C:cytoplasm"/>
    <property type="evidence" value="ECO:0007669"/>
    <property type="project" value="UniProtKB-ARBA"/>
</dbReference>
<dbReference type="Proteomes" id="UP000694397">
    <property type="component" value="Chromosome 3"/>
</dbReference>
<keyword evidence="2 4" id="KW-0863">Zinc-finger</keyword>
<dbReference type="Gene3D" id="2.60.120.920">
    <property type="match status" value="1"/>
</dbReference>
<evidence type="ECO:0000259" key="6">
    <source>
        <dbReference type="PROSITE" id="PS50119"/>
    </source>
</evidence>
<dbReference type="Pfam" id="PF13765">
    <property type="entry name" value="PRY"/>
    <property type="match status" value="1"/>
</dbReference>
<dbReference type="PANTHER" id="PTHR25465:SF10">
    <property type="entry name" value="TRIPARTITE MOTIF-CONTAINING PROTEIN 16-RELATED"/>
    <property type="match status" value="1"/>
</dbReference>